<evidence type="ECO:0000256" key="5">
    <source>
        <dbReference type="ARBA" id="ARBA00022771"/>
    </source>
</evidence>
<dbReference type="GO" id="GO:0006357">
    <property type="term" value="P:regulation of transcription by RNA polymerase II"/>
    <property type="evidence" value="ECO:0007669"/>
    <property type="project" value="TreeGrafter"/>
</dbReference>
<dbReference type="Proteomes" id="UP000663836">
    <property type="component" value="Unassembled WGS sequence"/>
</dbReference>
<evidence type="ECO:0000259" key="9">
    <source>
        <dbReference type="PROSITE" id="PS51044"/>
    </source>
</evidence>
<comment type="pathway">
    <text evidence="1">Protein modification; protein sumoylation.</text>
</comment>
<evidence type="ECO:0000256" key="8">
    <source>
        <dbReference type="PROSITE-ProRule" id="PRU00452"/>
    </source>
</evidence>
<dbReference type="EMBL" id="CAJNOL010000116">
    <property type="protein sequence ID" value="CAF0859250.1"/>
    <property type="molecule type" value="Genomic_DNA"/>
</dbReference>
<name>A0A818FP92_9BILA</name>
<dbReference type="EMBL" id="CAJNOU010000114">
    <property type="protein sequence ID" value="CAF0871232.1"/>
    <property type="molecule type" value="Genomic_DNA"/>
</dbReference>
<evidence type="ECO:0000313" key="21">
    <source>
        <dbReference type="Proteomes" id="UP000663870"/>
    </source>
</evidence>
<dbReference type="Proteomes" id="UP000663889">
    <property type="component" value="Unassembled WGS sequence"/>
</dbReference>
<dbReference type="InterPro" id="IPR036361">
    <property type="entry name" value="SAP_dom_sf"/>
</dbReference>
<dbReference type="InterPro" id="IPR013083">
    <property type="entry name" value="Znf_RING/FYVE/PHD"/>
</dbReference>
<evidence type="ECO:0000256" key="1">
    <source>
        <dbReference type="ARBA" id="ARBA00004718"/>
    </source>
</evidence>
<dbReference type="Gene3D" id="1.10.720.30">
    <property type="entry name" value="SAP domain"/>
    <property type="match status" value="1"/>
</dbReference>
<keyword evidence="7" id="KW-0862">Zinc</keyword>
<proteinExistence type="inferred from homology"/>
<dbReference type="InterPro" id="IPR004181">
    <property type="entry name" value="Znf_MIZ"/>
</dbReference>
<dbReference type="GO" id="GO:0008270">
    <property type="term" value="F:zinc ion binding"/>
    <property type="evidence" value="ECO:0007669"/>
    <property type="project" value="UniProtKB-KW"/>
</dbReference>
<dbReference type="Proteomes" id="UP000663882">
    <property type="component" value="Unassembled WGS sequence"/>
</dbReference>
<evidence type="ECO:0000313" key="19">
    <source>
        <dbReference type="EMBL" id="CAF3537879.1"/>
    </source>
</evidence>
<gene>
    <name evidence="18" type="ORF">FNK824_LOCUS53</name>
    <name evidence="19" type="ORF">JBS370_LOCUS704</name>
    <name evidence="14" type="ORF">JXQ802_LOCUS7098</name>
    <name evidence="15" type="ORF">JXQ802_LOCUS7350</name>
    <name evidence="17" type="ORF">OTI717_LOCUS277</name>
    <name evidence="13" type="ORF">PYM288_LOCUS5275</name>
    <name evidence="11" type="ORF">RFH988_LOCUS2146</name>
    <name evidence="16" type="ORF">SEV965_LOCUS4128</name>
    <name evidence="12" type="ORF">ZHD862_LOCUS2837</name>
</gene>
<dbReference type="SUPFAM" id="SSF68906">
    <property type="entry name" value="SAP domain"/>
    <property type="match status" value="1"/>
</dbReference>
<evidence type="ECO:0000256" key="7">
    <source>
        <dbReference type="ARBA" id="ARBA00022833"/>
    </source>
</evidence>
<dbReference type="EMBL" id="CAJOAX010000009">
    <property type="protein sequence ID" value="CAF3476846.1"/>
    <property type="molecule type" value="Genomic_DNA"/>
</dbReference>
<evidence type="ECO:0000313" key="13">
    <source>
        <dbReference type="EMBL" id="CAF0814698.1"/>
    </source>
</evidence>
<dbReference type="EMBL" id="CAJNOL010000122">
    <property type="protein sequence ID" value="CAF0864317.1"/>
    <property type="molecule type" value="Genomic_DNA"/>
</dbReference>
<dbReference type="CDD" id="cd16650">
    <property type="entry name" value="SP-RING_PIAS-like"/>
    <property type="match status" value="1"/>
</dbReference>
<evidence type="ECO:0000256" key="4">
    <source>
        <dbReference type="ARBA" id="ARBA00022723"/>
    </source>
</evidence>
<evidence type="ECO:0000313" key="20">
    <source>
        <dbReference type="Proteomes" id="UP000663823"/>
    </source>
</evidence>
<dbReference type="PROSITE" id="PS51466">
    <property type="entry name" value="PINIT"/>
    <property type="match status" value="1"/>
</dbReference>
<dbReference type="Proteomes" id="UP000663870">
    <property type="component" value="Unassembled WGS sequence"/>
</dbReference>
<evidence type="ECO:0000256" key="2">
    <source>
        <dbReference type="ARBA" id="ARBA00005383"/>
    </source>
</evidence>
<protein>
    <submittedName>
        <fullName evidence="17">Uncharacterized protein</fullName>
    </submittedName>
</protein>
<dbReference type="Pfam" id="PF02891">
    <property type="entry name" value="zf-MIZ"/>
    <property type="match status" value="1"/>
</dbReference>
<comment type="caution">
    <text evidence="17">The sequence shown here is derived from an EMBL/GenBank/DDBJ whole genome shotgun (WGS) entry which is preliminary data.</text>
</comment>
<organism evidence="17 20">
    <name type="scientific">Rotaria sordida</name>
    <dbReference type="NCBI Taxonomy" id="392033"/>
    <lineage>
        <taxon>Eukaryota</taxon>
        <taxon>Metazoa</taxon>
        <taxon>Spiralia</taxon>
        <taxon>Gnathifera</taxon>
        <taxon>Rotifera</taxon>
        <taxon>Eurotatoria</taxon>
        <taxon>Bdelloidea</taxon>
        <taxon>Philodinida</taxon>
        <taxon>Philodinidae</taxon>
        <taxon>Rotaria</taxon>
    </lineage>
</organism>
<evidence type="ECO:0000256" key="3">
    <source>
        <dbReference type="ARBA" id="ARBA00022679"/>
    </source>
</evidence>
<dbReference type="Proteomes" id="UP000663864">
    <property type="component" value="Unassembled WGS sequence"/>
</dbReference>
<keyword evidence="4" id="KW-0479">Metal-binding</keyword>
<dbReference type="PANTHER" id="PTHR10782:SF94">
    <property type="entry name" value="SUPPRESSOR OF VARIEGATION 2-10, ISOFORM I"/>
    <property type="match status" value="1"/>
</dbReference>
<sequence length="472" mass="53936">MTNLSDEHYLLQLKSLPINDLQLLLTFSGQSRTGKRHELLERCYVLIKSSKLIRDKLDELYNKRFGQGDLPTIPYPQDLKNTAKATHHHLHIHQQPANIDIHFLPLTFNEELCVISPPYPVPPVKHTTNESQNLLNFYFLLSAQQASDVATSTYFNSDQSKLEFRKQILLRFTTIGDVTNNGKYALDKLPPNLYVFVNNKVVPLPQPKPTAKPNADVVRPGRPIDITEYCRLCPLISNLVEISWFTQDSASPLPPYVAAVYLTERKTVQQLLARISRPVAIRPSIETQRTIVQTLSVQQTSHGIDDDDLEVASTTLRLPLECPATRIRMRLPGRATTCKHVHCFDLEGYLRMNEKKPTWLCPVCNKSALYTDLFIDQFFIDIISKCPLNVKAIEYEINGQWKPIEEEKLSRKAQREKEIYKSENINNGKSSIDMDQSIDNDLDDEQICTKSTEQEVSAPIQNNIPIIELDDD</sequence>
<dbReference type="Proteomes" id="UP000663874">
    <property type="component" value="Unassembled WGS sequence"/>
</dbReference>
<dbReference type="InterPro" id="IPR023321">
    <property type="entry name" value="PINIT"/>
</dbReference>
<keyword evidence="21" id="KW-1185">Reference proteome</keyword>
<dbReference type="Pfam" id="PF14324">
    <property type="entry name" value="PINIT"/>
    <property type="match status" value="1"/>
</dbReference>
<evidence type="ECO:0000313" key="11">
    <source>
        <dbReference type="EMBL" id="CAF0766883.1"/>
    </source>
</evidence>
<dbReference type="GO" id="GO:0000785">
    <property type="term" value="C:chromatin"/>
    <property type="evidence" value="ECO:0007669"/>
    <property type="project" value="TreeGrafter"/>
</dbReference>
<dbReference type="UniPathway" id="UPA00886"/>
<evidence type="ECO:0000256" key="6">
    <source>
        <dbReference type="ARBA" id="ARBA00022786"/>
    </source>
</evidence>
<dbReference type="GO" id="GO:0061665">
    <property type="term" value="F:SUMO ligase activity"/>
    <property type="evidence" value="ECO:0007669"/>
    <property type="project" value="TreeGrafter"/>
</dbReference>
<dbReference type="Proteomes" id="UP000663854">
    <property type="component" value="Unassembled WGS sequence"/>
</dbReference>
<reference evidence="17" key="1">
    <citation type="submission" date="2021-02" db="EMBL/GenBank/DDBJ databases">
        <authorList>
            <person name="Nowell W R."/>
        </authorList>
    </citation>
    <scope>NUCLEOTIDE SEQUENCE</scope>
</reference>
<keyword evidence="6" id="KW-0833">Ubl conjugation pathway</keyword>
<accession>A0A818FP92</accession>
<dbReference type="EMBL" id="CAJNOO010000045">
    <property type="protein sequence ID" value="CAF0766883.1"/>
    <property type="molecule type" value="Genomic_DNA"/>
</dbReference>
<keyword evidence="3" id="KW-0808">Transferase</keyword>
<dbReference type="AlphaFoldDB" id="A0A818FP92"/>
<evidence type="ECO:0000259" key="10">
    <source>
        <dbReference type="PROSITE" id="PS51466"/>
    </source>
</evidence>
<keyword evidence="5 8" id="KW-0863">Zinc-finger</keyword>
<dbReference type="GO" id="GO:0016925">
    <property type="term" value="P:protein sumoylation"/>
    <property type="evidence" value="ECO:0007669"/>
    <property type="project" value="UniProtKB-UniPathway"/>
</dbReference>
<dbReference type="Gene3D" id="2.60.120.780">
    <property type="entry name" value="PINIT domain"/>
    <property type="match status" value="1"/>
</dbReference>
<evidence type="ECO:0000313" key="14">
    <source>
        <dbReference type="EMBL" id="CAF0859250.1"/>
    </source>
</evidence>
<feature type="domain" description="PINIT" evidence="10">
    <location>
        <begin position="82"/>
        <end position="266"/>
    </location>
</feature>
<comment type="similarity">
    <text evidence="2">Belongs to the PIAS family.</text>
</comment>
<dbReference type="EMBL" id="CAJNOT010000058">
    <property type="protein sequence ID" value="CAF0809519.1"/>
    <property type="molecule type" value="Genomic_DNA"/>
</dbReference>
<evidence type="ECO:0000313" key="17">
    <source>
        <dbReference type="EMBL" id="CAF3476846.1"/>
    </source>
</evidence>
<dbReference type="Proteomes" id="UP000663823">
    <property type="component" value="Unassembled WGS sequence"/>
</dbReference>
<dbReference type="PANTHER" id="PTHR10782">
    <property type="entry name" value="ZINC FINGER MIZ DOMAIN-CONTAINING PROTEIN"/>
    <property type="match status" value="1"/>
</dbReference>
<dbReference type="EMBL" id="CAJNOH010000052">
    <property type="protein sequence ID" value="CAF0814698.1"/>
    <property type="molecule type" value="Genomic_DNA"/>
</dbReference>
<dbReference type="EMBL" id="CAJOBE010000002">
    <property type="protein sequence ID" value="CAF3532592.1"/>
    <property type="molecule type" value="Genomic_DNA"/>
</dbReference>
<evidence type="ECO:0000313" key="16">
    <source>
        <dbReference type="EMBL" id="CAF0871232.1"/>
    </source>
</evidence>
<evidence type="ECO:0000313" key="12">
    <source>
        <dbReference type="EMBL" id="CAF0809519.1"/>
    </source>
</evidence>
<dbReference type="PROSITE" id="PS51044">
    <property type="entry name" value="ZF_SP_RING"/>
    <property type="match status" value="1"/>
</dbReference>
<evidence type="ECO:0000313" key="15">
    <source>
        <dbReference type="EMBL" id="CAF0864317.1"/>
    </source>
</evidence>
<dbReference type="GO" id="GO:0003712">
    <property type="term" value="F:transcription coregulator activity"/>
    <property type="evidence" value="ECO:0007669"/>
    <property type="project" value="TreeGrafter"/>
</dbReference>
<dbReference type="EMBL" id="CAJOBD010000020">
    <property type="protein sequence ID" value="CAF3537879.1"/>
    <property type="molecule type" value="Genomic_DNA"/>
</dbReference>
<dbReference type="OrthoDB" id="10263264at2759"/>
<dbReference type="Gene3D" id="3.30.40.10">
    <property type="entry name" value="Zinc/RING finger domain, C3HC4 (zinc finger)"/>
    <property type="match status" value="1"/>
</dbReference>
<dbReference type="InterPro" id="IPR038654">
    <property type="entry name" value="PINIT_sf"/>
</dbReference>
<feature type="domain" description="SP-RING-type" evidence="9">
    <location>
        <begin position="305"/>
        <end position="388"/>
    </location>
</feature>
<evidence type="ECO:0000313" key="18">
    <source>
        <dbReference type="EMBL" id="CAF3532592.1"/>
    </source>
</evidence>